<comment type="caution">
    <text evidence="2">The sequence shown here is derived from an EMBL/GenBank/DDBJ whole genome shotgun (WGS) entry which is preliminary data.</text>
</comment>
<gene>
    <name evidence="2" type="ORF">FW778_20160</name>
</gene>
<dbReference type="Pfam" id="PF19656">
    <property type="entry name" value="DUF6159"/>
    <property type="match status" value="1"/>
</dbReference>
<feature type="transmembrane region" description="Helical" evidence="1">
    <location>
        <begin position="178"/>
        <end position="200"/>
    </location>
</feature>
<organism evidence="2 3">
    <name type="scientific">Ginsengibacter hankyongi</name>
    <dbReference type="NCBI Taxonomy" id="2607284"/>
    <lineage>
        <taxon>Bacteria</taxon>
        <taxon>Pseudomonadati</taxon>
        <taxon>Bacteroidota</taxon>
        <taxon>Chitinophagia</taxon>
        <taxon>Chitinophagales</taxon>
        <taxon>Chitinophagaceae</taxon>
        <taxon>Ginsengibacter</taxon>
    </lineage>
</organism>
<evidence type="ECO:0000313" key="2">
    <source>
        <dbReference type="EMBL" id="KAA9035870.1"/>
    </source>
</evidence>
<keyword evidence="1" id="KW-0472">Membrane</keyword>
<feature type="transmembrane region" description="Helical" evidence="1">
    <location>
        <begin position="97"/>
        <end position="120"/>
    </location>
</feature>
<proteinExistence type="predicted"/>
<dbReference type="Proteomes" id="UP000326903">
    <property type="component" value="Unassembled WGS sequence"/>
</dbReference>
<feature type="transmembrane region" description="Helical" evidence="1">
    <location>
        <begin position="206"/>
        <end position="226"/>
    </location>
</feature>
<feature type="transmembrane region" description="Helical" evidence="1">
    <location>
        <begin position="55"/>
        <end position="76"/>
    </location>
</feature>
<accession>A0A5J5IDF8</accession>
<dbReference type="AlphaFoldDB" id="A0A5J5IDF8"/>
<name>A0A5J5IDF8_9BACT</name>
<keyword evidence="1" id="KW-1133">Transmembrane helix</keyword>
<evidence type="ECO:0000313" key="3">
    <source>
        <dbReference type="Proteomes" id="UP000326903"/>
    </source>
</evidence>
<dbReference type="EMBL" id="VYQF01000010">
    <property type="protein sequence ID" value="KAA9035870.1"/>
    <property type="molecule type" value="Genomic_DNA"/>
</dbReference>
<sequence length="261" mass="28651">MNSFKVLKENKQLIIFPILSGLSLLMIVGSFVLITLAGAGWDVSNVSKPNTFENYVVIFLFYIINYFVIVYFNTALIHCSTLYFKGEEVTVRKGLDFSFSHIAAIFSWALFAGTVGAILKIVQDNLGSLGKIITGIIGVVWSVATFFVVPIIAYENLGPIGAFKRSLQLMKEKWGESLAAGFSFGLIQFAGIILIAIPSFLIGAFIHPFIGIAIGVIGISLLFAVISATQSIFISAIYHNINGDPVELYNQQFIDNLFKKK</sequence>
<feature type="transmembrane region" description="Helical" evidence="1">
    <location>
        <begin position="12"/>
        <end position="35"/>
    </location>
</feature>
<evidence type="ECO:0000256" key="1">
    <source>
        <dbReference type="SAM" id="Phobius"/>
    </source>
</evidence>
<feature type="transmembrane region" description="Helical" evidence="1">
    <location>
        <begin position="132"/>
        <end position="157"/>
    </location>
</feature>
<dbReference type="InterPro" id="IPR046157">
    <property type="entry name" value="DUF6159"/>
</dbReference>
<dbReference type="RefSeq" id="WP_150416697.1">
    <property type="nucleotide sequence ID" value="NZ_VYQF01000010.1"/>
</dbReference>
<keyword evidence="3" id="KW-1185">Reference proteome</keyword>
<protein>
    <submittedName>
        <fullName evidence="2">Uncharacterized protein</fullName>
    </submittedName>
</protein>
<reference evidence="2 3" key="1">
    <citation type="submission" date="2019-09" db="EMBL/GenBank/DDBJ databases">
        <title>Draft genome sequence of Ginsengibacter sp. BR5-29.</title>
        <authorList>
            <person name="Im W.-T."/>
        </authorList>
    </citation>
    <scope>NUCLEOTIDE SEQUENCE [LARGE SCALE GENOMIC DNA]</scope>
    <source>
        <strain evidence="2 3">BR5-29</strain>
    </source>
</reference>
<keyword evidence="1" id="KW-0812">Transmembrane</keyword>